<comment type="caution">
    <text evidence="2">The sequence shown here is derived from an EMBL/GenBank/DDBJ whole genome shotgun (WGS) entry which is preliminary data.</text>
</comment>
<proteinExistence type="predicted"/>
<evidence type="ECO:0000313" key="2">
    <source>
        <dbReference type="EMBL" id="KAL0008176.1"/>
    </source>
</evidence>
<dbReference type="EMBL" id="JAZDWU010000003">
    <property type="protein sequence ID" value="KAL0008176.1"/>
    <property type="molecule type" value="Genomic_DNA"/>
</dbReference>
<organism evidence="2 3">
    <name type="scientific">Lithocarpus litseifolius</name>
    <dbReference type="NCBI Taxonomy" id="425828"/>
    <lineage>
        <taxon>Eukaryota</taxon>
        <taxon>Viridiplantae</taxon>
        <taxon>Streptophyta</taxon>
        <taxon>Embryophyta</taxon>
        <taxon>Tracheophyta</taxon>
        <taxon>Spermatophyta</taxon>
        <taxon>Magnoliopsida</taxon>
        <taxon>eudicotyledons</taxon>
        <taxon>Gunneridae</taxon>
        <taxon>Pentapetalae</taxon>
        <taxon>rosids</taxon>
        <taxon>fabids</taxon>
        <taxon>Fagales</taxon>
        <taxon>Fagaceae</taxon>
        <taxon>Lithocarpus</taxon>
    </lineage>
</organism>
<evidence type="ECO:0000256" key="1">
    <source>
        <dbReference type="SAM" id="MobiDB-lite"/>
    </source>
</evidence>
<name>A0AAW2DGE5_9ROSI</name>
<dbReference type="AlphaFoldDB" id="A0AAW2DGE5"/>
<feature type="region of interest" description="Disordered" evidence="1">
    <location>
        <begin position="1"/>
        <end position="57"/>
    </location>
</feature>
<evidence type="ECO:0000313" key="3">
    <source>
        <dbReference type="Proteomes" id="UP001459277"/>
    </source>
</evidence>
<keyword evidence="3" id="KW-1185">Reference proteome</keyword>
<protein>
    <submittedName>
        <fullName evidence="2">Uncharacterized protein</fullName>
    </submittedName>
</protein>
<gene>
    <name evidence="2" type="ORF">SO802_009678</name>
</gene>
<accession>A0AAW2DGE5</accession>
<sequence>MTTRFSKQKLDKAKGGIVSGLSSKRRSKMSDISKEDPVVTPPLAHSPAKRPASPTSSLEVIASAGKEVRKKKKIGGKSFLPTFWDDAGAVTLKAYKALFVDDLSPLMAKSSGEVMSSHIQKLVQALRESLFISGKLLDLERKVASSKPVVKSLSAENETLKNKVAILTIEAKNDKECVAVLENSLQVEKDFCKLKDKQIGDLELKLQKVRATAVKEFKDSDEYFDELCGYYVEGFDLLRKWMAKHHLDLDLSGLVMDDVEKELMSDHPSEAMVENVTEEATNIAEVMEKAAIAIPADPIPDEQ</sequence>
<dbReference type="Proteomes" id="UP001459277">
    <property type="component" value="Unassembled WGS sequence"/>
</dbReference>
<feature type="compositionally biased region" description="Basic and acidic residues" evidence="1">
    <location>
        <begin position="28"/>
        <end position="37"/>
    </location>
</feature>
<reference evidence="2 3" key="1">
    <citation type="submission" date="2024-01" db="EMBL/GenBank/DDBJ databases">
        <title>A telomere-to-telomere, gap-free genome of sweet tea (Lithocarpus litseifolius).</title>
        <authorList>
            <person name="Zhou J."/>
        </authorList>
    </citation>
    <scope>NUCLEOTIDE SEQUENCE [LARGE SCALE GENOMIC DNA]</scope>
    <source>
        <strain evidence="2">Zhou-2022a</strain>
        <tissue evidence="2">Leaf</tissue>
    </source>
</reference>